<evidence type="ECO:0000313" key="2">
    <source>
        <dbReference type="EMBL" id="KAK8862969.1"/>
    </source>
</evidence>
<organism evidence="2 3">
    <name type="scientific">Apiospora arundinis</name>
    <dbReference type="NCBI Taxonomy" id="335852"/>
    <lineage>
        <taxon>Eukaryota</taxon>
        <taxon>Fungi</taxon>
        <taxon>Dikarya</taxon>
        <taxon>Ascomycota</taxon>
        <taxon>Pezizomycotina</taxon>
        <taxon>Sordariomycetes</taxon>
        <taxon>Xylariomycetidae</taxon>
        <taxon>Amphisphaeriales</taxon>
        <taxon>Apiosporaceae</taxon>
        <taxon>Apiospora</taxon>
    </lineage>
</organism>
<sequence>MAPRRKLIKKLYKRLKKDQAEDVCLTAPQVVELKFFLKNHGRCHHVKIKNNFPGLKHVAFPFPDDLPTFILSQCEAQRLVTNDPRPSVQLWTALEVITGCLSRDPPNIESYPTLFHWRSHNKQRGYYIFAYLTRSMASRKYKASELLDLRDIRPDQEILNRVSQNPDLGLRRNSTISDNPNVVMPRRPKKIKEEASSTDSEDQVLFQGRKAPRPTVTNGDATSDPKPSRRSEPDRIAHEPLSAPSGLAAQQSEGFQRFFKAVQSPTHVRVTAGGRIVPNTRSATSPTAKWDKELPNSENDTSDIGKNNPPDQQTPTTDPVTCQTAPPVMAPPMASPMYGGFPAMYPPMASPMPFYPMANGMGFPYAMPFGPMPTPAMVGGSQNGMPQAPVSQQAENPTSVPKPESQQDSRKPKPAPLKLSPPEQFDQNRPIFYNNHFLYPTLGSGNMTAPVSPLGPSPFLSPGFAGHPAIARVGSFAQPSSVSSLPSPHIMPTPTSMPLTTSVATTQQVAPQGQGVPKSSSSSQFPSSAKPPITSIKPSEITKVQLSSLRSQLKYYEDQLQYNKHQIDEGSTQKQIGTIRKLIGQFEHNLGMQMHFETSHYTGSEAKSTNEAPNSGAEAAPCQTPSRESSMQESDDVPVPKVPANSVTSNRRGNPTLAHTQSMDQIRIRTVKERRQAAGINSSKGNDTSAALNALVKRLTISGDDSKKSSPVTVPDSASFEAMRTSSLSTGIPAGIDDNAPLSADVQLERSNSVLYSQQSPWQDFGSYVAGARVPSQAGLGHQAVGTSGYTAPYLVGELPRGIAPQAARGIDYMYSRELTEEEKRARHVYWGQVSIKGSGLPKFDGKDFYPPTPTKETSPSSGSRLRGLLPSGRPEVDYQFAKPKKTTGDPFQAGGDKGTGKVSHAVPIINPETRDPLDCLQTPKVKASHGAKSSTASTSNQKPPSPSRSGFDRSINKSSNDLWHSMQKKGSASGVAVPSTVSSTTATGYVPPLSSHGTTSLAPAFVNANGHAIRSALGKAEQDTLGMPTDKVGENRPPHQPSLKQQEDIADLHQRMLRDAERRGINWQ</sequence>
<reference evidence="2 3" key="1">
    <citation type="journal article" date="2024" name="IMA Fungus">
        <title>Apiospora arundinis, a panoply of carbohydrate-active enzymes and secondary metabolites.</title>
        <authorList>
            <person name="Sorensen T."/>
            <person name="Petersen C."/>
            <person name="Muurmann A.T."/>
            <person name="Christiansen J.V."/>
            <person name="Brundto M.L."/>
            <person name="Overgaard C.K."/>
            <person name="Boysen A.T."/>
            <person name="Wollenberg R.D."/>
            <person name="Larsen T.O."/>
            <person name="Sorensen J.L."/>
            <person name="Nielsen K.L."/>
            <person name="Sondergaard T.E."/>
        </authorList>
    </citation>
    <scope>NUCLEOTIDE SEQUENCE [LARGE SCALE GENOMIC DNA]</scope>
    <source>
        <strain evidence="2 3">AAU 773</strain>
    </source>
</reference>
<comment type="caution">
    <text evidence="2">The sequence shown here is derived from an EMBL/GenBank/DDBJ whole genome shotgun (WGS) entry which is preliminary data.</text>
</comment>
<evidence type="ECO:0000313" key="3">
    <source>
        <dbReference type="Proteomes" id="UP001390339"/>
    </source>
</evidence>
<protein>
    <submittedName>
        <fullName evidence="2">Uncharacterized protein</fullName>
    </submittedName>
</protein>
<proteinExistence type="predicted"/>
<feature type="region of interest" description="Disordered" evidence="1">
    <location>
        <begin position="163"/>
        <end position="240"/>
    </location>
</feature>
<keyword evidence="3" id="KW-1185">Reference proteome</keyword>
<feature type="compositionally biased region" description="Polar residues" evidence="1">
    <location>
        <begin position="602"/>
        <end position="613"/>
    </location>
</feature>
<feature type="region of interest" description="Disordered" evidence="1">
    <location>
        <begin position="602"/>
        <end position="658"/>
    </location>
</feature>
<gene>
    <name evidence="2" type="ORF">PGQ11_009204</name>
</gene>
<feature type="compositionally biased region" description="Low complexity" evidence="1">
    <location>
        <begin position="517"/>
        <end position="532"/>
    </location>
</feature>
<feature type="region of interest" description="Disordered" evidence="1">
    <location>
        <begin position="508"/>
        <end position="536"/>
    </location>
</feature>
<feature type="region of interest" description="Disordered" evidence="1">
    <location>
        <begin position="842"/>
        <end position="959"/>
    </location>
</feature>
<accession>A0ABR2IHI3</accession>
<feature type="compositionally biased region" description="Low complexity" evidence="1">
    <location>
        <begin position="309"/>
        <end position="321"/>
    </location>
</feature>
<dbReference type="Proteomes" id="UP001390339">
    <property type="component" value="Unassembled WGS sequence"/>
</dbReference>
<evidence type="ECO:0000256" key="1">
    <source>
        <dbReference type="SAM" id="MobiDB-lite"/>
    </source>
</evidence>
<feature type="region of interest" description="Disordered" evidence="1">
    <location>
        <begin position="270"/>
        <end position="321"/>
    </location>
</feature>
<feature type="region of interest" description="Disordered" evidence="1">
    <location>
        <begin position="1023"/>
        <end position="1047"/>
    </location>
</feature>
<feature type="compositionally biased region" description="Polar residues" evidence="1">
    <location>
        <begin position="932"/>
        <end position="943"/>
    </location>
</feature>
<feature type="compositionally biased region" description="Polar residues" evidence="1">
    <location>
        <begin position="623"/>
        <end position="632"/>
    </location>
</feature>
<feature type="region of interest" description="Disordered" evidence="1">
    <location>
        <begin position="378"/>
        <end position="426"/>
    </location>
</feature>
<feature type="compositionally biased region" description="Polar residues" evidence="1">
    <location>
        <begin position="296"/>
        <end position="305"/>
    </location>
</feature>
<feature type="compositionally biased region" description="Basic and acidic residues" evidence="1">
    <location>
        <begin position="226"/>
        <end position="238"/>
    </location>
</feature>
<feature type="compositionally biased region" description="Polar residues" evidence="1">
    <location>
        <begin position="383"/>
        <end position="399"/>
    </location>
</feature>
<feature type="compositionally biased region" description="Low complexity" evidence="1">
    <location>
        <begin position="855"/>
        <end position="874"/>
    </location>
</feature>
<feature type="compositionally biased region" description="Polar residues" evidence="1">
    <location>
        <begin position="645"/>
        <end position="658"/>
    </location>
</feature>
<name>A0ABR2IHI3_9PEZI</name>
<feature type="compositionally biased region" description="Polar residues" evidence="1">
    <location>
        <begin position="163"/>
        <end position="180"/>
    </location>
</feature>
<dbReference type="EMBL" id="JAPCWZ010000005">
    <property type="protein sequence ID" value="KAK8862969.1"/>
    <property type="molecule type" value="Genomic_DNA"/>
</dbReference>